<evidence type="ECO:0000256" key="4">
    <source>
        <dbReference type="ARBA" id="ARBA00022692"/>
    </source>
</evidence>
<dbReference type="PATRIC" id="fig|1116472.3.peg.278"/>
<comment type="caution">
    <text evidence="13">The sequence shown here is derived from an EMBL/GenBank/DDBJ whole genome shotgun (WGS) entry which is preliminary data.</text>
</comment>
<dbReference type="Pfam" id="PF02537">
    <property type="entry name" value="CRCB"/>
    <property type="match status" value="1"/>
</dbReference>
<keyword evidence="5 12" id="KW-1133">Transmembrane helix</keyword>
<keyword evidence="12" id="KW-0479">Metal-binding</keyword>
<comment type="activity regulation">
    <text evidence="12">Na(+) is not transported, but it plays an essential structural role and its presence is essential for fluoride channel function.</text>
</comment>
<keyword evidence="4 12" id="KW-0812">Transmembrane</keyword>
<name>V5CAX4_9GAMM</name>
<keyword evidence="3" id="KW-0997">Cell inner membrane</keyword>
<proteinExistence type="inferred from homology"/>
<dbReference type="OrthoDB" id="9806299at2"/>
<dbReference type="InterPro" id="IPR003691">
    <property type="entry name" value="FluC"/>
</dbReference>
<accession>V5CAX4</accession>
<keyword evidence="8 12" id="KW-0472">Membrane</keyword>
<dbReference type="Proteomes" id="UP000017842">
    <property type="component" value="Unassembled WGS sequence"/>
</dbReference>
<organism evidence="13 14">
    <name type="scientific">Methyloglobulus morosus KoM1</name>
    <dbReference type="NCBI Taxonomy" id="1116472"/>
    <lineage>
        <taxon>Bacteria</taxon>
        <taxon>Pseudomonadati</taxon>
        <taxon>Pseudomonadota</taxon>
        <taxon>Gammaproteobacteria</taxon>
        <taxon>Methylococcales</taxon>
        <taxon>Methylococcaceae</taxon>
        <taxon>Methyloglobulus</taxon>
    </lineage>
</organism>
<evidence type="ECO:0000256" key="11">
    <source>
        <dbReference type="ARBA" id="ARBA00035585"/>
    </source>
</evidence>
<reference evidence="13 14" key="1">
    <citation type="journal article" date="2013" name="Genome Announc.">
        <title>Draft Genome Sequence of the Methanotrophic Gammaproteobacterium Methyloglobulus morosus DSM 22980 Strain KoM1.</title>
        <authorList>
            <person name="Poehlein A."/>
            <person name="Deutzmann J.S."/>
            <person name="Daniel R."/>
            <person name="Simeonova D.D."/>
        </authorList>
    </citation>
    <scope>NUCLEOTIDE SEQUENCE [LARGE SCALE GENOMIC DNA]</scope>
    <source>
        <strain evidence="13 14">KoM1</strain>
    </source>
</reference>
<dbReference type="EMBL" id="AYLO01000008">
    <property type="protein sequence ID" value="ESS73963.1"/>
    <property type="molecule type" value="Genomic_DNA"/>
</dbReference>
<dbReference type="GO" id="GO:0062054">
    <property type="term" value="F:fluoride channel activity"/>
    <property type="evidence" value="ECO:0007669"/>
    <property type="project" value="UniProtKB-UniRule"/>
</dbReference>
<evidence type="ECO:0000256" key="1">
    <source>
        <dbReference type="ARBA" id="ARBA00004651"/>
    </source>
</evidence>
<evidence type="ECO:0000256" key="7">
    <source>
        <dbReference type="ARBA" id="ARBA00023065"/>
    </source>
</evidence>
<keyword evidence="7 12" id="KW-0406">Ion transport</keyword>
<comment type="similarity">
    <text evidence="10 12">Belongs to the fluoride channel Fluc/FEX (TC 1.A.43) family.</text>
</comment>
<evidence type="ECO:0000256" key="5">
    <source>
        <dbReference type="ARBA" id="ARBA00022989"/>
    </source>
</evidence>
<dbReference type="AlphaFoldDB" id="V5CAX4"/>
<protein>
    <recommendedName>
        <fullName evidence="12">Fluoride-specific ion channel FluC</fullName>
    </recommendedName>
</protein>
<dbReference type="GO" id="GO:0140114">
    <property type="term" value="P:cellular detoxification of fluoride"/>
    <property type="evidence" value="ECO:0007669"/>
    <property type="project" value="UniProtKB-UniRule"/>
</dbReference>
<evidence type="ECO:0000256" key="8">
    <source>
        <dbReference type="ARBA" id="ARBA00023136"/>
    </source>
</evidence>
<feature type="binding site" evidence="12">
    <location>
        <position position="76"/>
    </location>
    <ligand>
        <name>Na(+)</name>
        <dbReference type="ChEBI" id="CHEBI:29101"/>
        <note>structural</note>
    </ligand>
</feature>
<dbReference type="STRING" id="1116472.MGMO_8c01000"/>
<keyword evidence="9 12" id="KW-0407">Ion channel</keyword>
<dbReference type="PANTHER" id="PTHR28259:SF1">
    <property type="entry name" value="FLUORIDE EXPORT PROTEIN 1-RELATED"/>
    <property type="match status" value="1"/>
</dbReference>
<dbReference type="GO" id="GO:0005886">
    <property type="term" value="C:plasma membrane"/>
    <property type="evidence" value="ECO:0007669"/>
    <property type="project" value="UniProtKB-SubCell"/>
</dbReference>
<comment type="catalytic activity">
    <reaction evidence="11">
        <text>fluoride(in) = fluoride(out)</text>
        <dbReference type="Rhea" id="RHEA:76159"/>
        <dbReference type="ChEBI" id="CHEBI:17051"/>
    </reaction>
    <physiologicalReaction direction="left-to-right" evidence="11">
        <dbReference type="Rhea" id="RHEA:76160"/>
    </physiologicalReaction>
</comment>
<evidence type="ECO:0000256" key="9">
    <source>
        <dbReference type="ARBA" id="ARBA00023303"/>
    </source>
</evidence>
<keyword evidence="12" id="KW-0813">Transport</keyword>
<dbReference type="eggNOG" id="COG0239">
    <property type="taxonomic scope" value="Bacteria"/>
</dbReference>
<feature type="transmembrane region" description="Helical" evidence="12">
    <location>
        <begin position="104"/>
        <end position="128"/>
    </location>
</feature>
<feature type="transmembrane region" description="Helical" evidence="12">
    <location>
        <begin position="68"/>
        <end position="92"/>
    </location>
</feature>
<gene>
    <name evidence="12 13" type="primary">crcB</name>
    <name evidence="12" type="synonym">fluC</name>
    <name evidence="13" type="ORF">MGMO_8c01000</name>
</gene>
<feature type="transmembrane region" description="Helical" evidence="12">
    <location>
        <begin position="175"/>
        <end position="197"/>
    </location>
</feature>
<feature type="binding site" evidence="12">
    <location>
        <position position="79"/>
    </location>
    <ligand>
        <name>Na(+)</name>
        <dbReference type="ChEBI" id="CHEBI:29101"/>
        <note>structural</note>
    </ligand>
</feature>
<feature type="transmembrane region" description="Helical" evidence="12">
    <location>
        <begin position="140"/>
        <end position="163"/>
    </location>
</feature>
<dbReference type="RefSeq" id="WP_023493198.1">
    <property type="nucleotide sequence ID" value="NZ_AYLO01000008.1"/>
</dbReference>
<evidence type="ECO:0000256" key="3">
    <source>
        <dbReference type="ARBA" id="ARBA00022519"/>
    </source>
</evidence>
<evidence type="ECO:0000256" key="6">
    <source>
        <dbReference type="ARBA" id="ARBA00023053"/>
    </source>
</evidence>
<evidence type="ECO:0000256" key="12">
    <source>
        <dbReference type="HAMAP-Rule" id="MF_00454"/>
    </source>
</evidence>
<dbReference type="HAMAP" id="MF_00454">
    <property type="entry name" value="FluC"/>
    <property type="match status" value="1"/>
</dbReference>
<evidence type="ECO:0000313" key="13">
    <source>
        <dbReference type="EMBL" id="ESS73963.1"/>
    </source>
</evidence>
<dbReference type="PANTHER" id="PTHR28259">
    <property type="entry name" value="FLUORIDE EXPORT PROTEIN 1-RELATED"/>
    <property type="match status" value="1"/>
</dbReference>
<dbReference type="GO" id="GO:0046872">
    <property type="term" value="F:metal ion binding"/>
    <property type="evidence" value="ECO:0007669"/>
    <property type="project" value="UniProtKB-KW"/>
</dbReference>
<feature type="transmembrane region" description="Helical" evidence="12">
    <location>
        <begin position="209"/>
        <end position="232"/>
    </location>
</feature>
<keyword evidence="6 12" id="KW-0915">Sodium</keyword>
<sequence length="235" mass="25321">MNQLLAIALGGSFGAVFRFLVSTGIYQWLGRGFPFGTLVVNIIGSFLLGLLTEALVVQRITFAHDYRAAILVGFIGAFTTFSTFSLETLYLIEQGSLTKAAGNIFVSVTACILAVWLGLLCSRGLFFWSEGAISWKGITIPYALMVINLIGAFIIGFVAALVLTKTTLPEPSLVTLMAVVIGTYLVLSGLYITLYLIDQGHSFSTQINLLLGTYAINTVLCLLVIWVGFVAAKDL</sequence>
<feature type="transmembrane region" description="Helical" evidence="12">
    <location>
        <begin position="33"/>
        <end position="56"/>
    </location>
</feature>
<comment type="subcellular location">
    <subcellularLocation>
        <location evidence="1 12">Cell membrane</location>
        <topology evidence="1 12">Multi-pass membrane protein</topology>
    </subcellularLocation>
</comment>
<evidence type="ECO:0000256" key="10">
    <source>
        <dbReference type="ARBA" id="ARBA00035120"/>
    </source>
</evidence>
<comment type="function">
    <text evidence="12">Fluoride-specific ion channel. Important for reducing fluoride concentration in the cell, thus reducing its toxicity.</text>
</comment>
<evidence type="ECO:0000313" key="14">
    <source>
        <dbReference type="Proteomes" id="UP000017842"/>
    </source>
</evidence>
<evidence type="ECO:0000256" key="2">
    <source>
        <dbReference type="ARBA" id="ARBA00022475"/>
    </source>
</evidence>
<keyword evidence="2 12" id="KW-1003">Cell membrane</keyword>
<keyword evidence="14" id="KW-1185">Reference proteome</keyword>
<dbReference type="NCBIfam" id="TIGR00494">
    <property type="entry name" value="crcB"/>
    <property type="match status" value="1"/>
</dbReference>